<organism evidence="17 18">
    <name type="scientific">Cereibacter changlensis JA139</name>
    <dbReference type="NCBI Taxonomy" id="1188249"/>
    <lineage>
        <taxon>Bacteria</taxon>
        <taxon>Pseudomonadati</taxon>
        <taxon>Pseudomonadota</taxon>
        <taxon>Alphaproteobacteria</taxon>
        <taxon>Rhodobacterales</taxon>
        <taxon>Paracoccaceae</taxon>
        <taxon>Cereibacter</taxon>
    </lineage>
</organism>
<dbReference type="InterPro" id="IPR003661">
    <property type="entry name" value="HisK_dim/P_dom"/>
</dbReference>
<dbReference type="InterPro" id="IPR005467">
    <property type="entry name" value="His_kinase_dom"/>
</dbReference>
<dbReference type="Gene3D" id="3.30.565.10">
    <property type="entry name" value="Histidine kinase-like ATPase, C-terminal domain"/>
    <property type="match status" value="1"/>
</dbReference>
<evidence type="ECO:0000256" key="2">
    <source>
        <dbReference type="ARBA" id="ARBA00004370"/>
    </source>
</evidence>
<dbReference type="InterPro" id="IPR036890">
    <property type="entry name" value="HATPase_C_sf"/>
</dbReference>
<evidence type="ECO:0000256" key="9">
    <source>
        <dbReference type="ARBA" id="ARBA00022840"/>
    </source>
</evidence>
<comment type="catalytic activity">
    <reaction evidence="1">
        <text>ATP + protein L-histidine = ADP + protein N-phospho-L-histidine.</text>
        <dbReference type="EC" id="2.7.13.3"/>
    </reaction>
</comment>
<dbReference type="SMART" id="SM00388">
    <property type="entry name" value="HisKA"/>
    <property type="match status" value="1"/>
</dbReference>
<keyword evidence="10 13" id="KW-1133">Transmembrane helix</keyword>
<dbReference type="Pfam" id="PF16927">
    <property type="entry name" value="HisKA_7TM"/>
    <property type="match status" value="1"/>
</dbReference>
<dbReference type="PANTHER" id="PTHR43047:SF64">
    <property type="entry name" value="HISTIDINE KINASE CONTAINING CHEY-HOMOLOGOUS RECEIVER DOMAIN AND PAS DOMAIN-RELATED"/>
    <property type="match status" value="1"/>
</dbReference>
<feature type="transmembrane region" description="Helical" evidence="13">
    <location>
        <begin position="185"/>
        <end position="204"/>
    </location>
</feature>
<dbReference type="EC" id="2.7.13.3" evidence="3"/>
<dbReference type="PROSITE" id="PS50113">
    <property type="entry name" value="PAC"/>
    <property type="match status" value="1"/>
</dbReference>
<dbReference type="Gene3D" id="3.30.450.20">
    <property type="entry name" value="PAS domain"/>
    <property type="match status" value="2"/>
</dbReference>
<dbReference type="AlphaFoldDB" id="A0A2T4JSV2"/>
<dbReference type="FunFam" id="1.10.287.130:FF:000004">
    <property type="entry name" value="Ethylene receptor 1"/>
    <property type="match status" value="1"/>
</dbReference>
<dbReference type="SMART" id="SM00091">
    <property type="entry name" value="PAS"/>
    <property type="match status" value="2"/>
</dbReference>
<comment type="subcellular location">
    <subcellularLocation>
        <location evidence="2">Membrane</location>
    </subcellularLocation>
</comment>
<evidence type="ECO:0000256" key="11">
    <source>
        <dbReference type="ARBA" id="ARBA00023012"/>
    </source>
</evidence>
<dbReference type="Pfam" id="PF00989">
    <property type="entry name" value="PAS"/>
    <property type="match status" value="1"/>
</dbReference>
<dbReference type="CDD" id="cd00130">
    <property type="entry name" value="PAS"/>
    <property type="match status" value="1"/>
</dbReference>
<protein>
    <recommendedName>
        <fullName evidence="3">histidine kinase</fullName>
        <ecNumber evidence="3">2.7.13.3</ecNumber>
    </recommendedName>
</protein>
<dbReference type="GO" id="GO:0016020">
    <property type="term" value="C:membrane"/>
    <property type="evidence" value="ECO:0007669"/>
    <property type="project" value="UniProtKB-SubCell"/>
</dbReference>
<dbReference type="InterPro" id="IPR031621">
    <property type="entry name" value="HisKA_7TM"/>
</dbReference>
<evidence type="ECO:0000256" key="7">
    <source>
        <dbReference type="ARBA" id="ARBA00022741"/>
    </source>
</evidence>
<keyword evidence="8" id="KW-0418">Kinase</keyword>
<keyword evidence="9" id="KW-0067">ATP-binding</keyword>
<feature type="transmembrane region" description="Helical" evidence="13">
    <location>
        <begin position="75"/>
        <end position="92"/>
    </location>
</feature>
<evidence type="ECO:0000256" key="1">
    <source>
        <dbReference type="ARBA" id="ARBA00000085"/>
    </source>
</evidence>
<dbReference type="SUPFAM" id="SSF55874">
    <property type="entry name" value="ATPase domain of HSP90 chaperone/DNA topoisomerase II/histidine kinase"/>
    <property type="match status" value="1"/>
</dbReference>
<dbReference type="PRINTS" id="PR00344">
    <property type="entry name" value="BCTRLSENSOR"/>
</dbReference>
<evidence type="ECO:0000256" key="3">
    <source>
        <dbReference type="ARBA" id="ARBA00012438"/>
    </source>
</evidence>
<dbReference type="CDD" id="cd16922">
    <property type="entry name" value="HATPase_EvgS-ArcB-TorS-like"/>
    <property type="match status" value="1"/>
</dbReference>
<accession>A0A2T4JSV2</accession>
<keyword evidence="18" id="KW-1185">Reference proteome</keyword>
<gene>
    <name evidence="17" type="ORF">C5F48_14670</name>
</gene>
<proteinExistence type="predicted"/>
<feature type="transmembrane region" description="Helical" evidence="13">
    <location>
        <begin position="104"/>
        <end position="123"/>
    </location>
</feature>
<dbReference type="CDD" id="cd00082">
    <property type="entry name" value="HisKA"/>
    <property type="match status" value="1"/>
</dbReference>
<dbReference type="PANTHER" id="PTHR43047">
    <property type="entry name" value="TWO-COMPONENT HISTIDINE PROTEIN KINASE"/>
    <property type="match status" value="1"/>
</dbReference>
<reference evidence="17 18" key="1">
    <citation type="submission" date="2018-03" db="EMBL/GenBank/DDBJ databases">
        <title>Cereibacter changlensis.</title>
        <authorList>
            <person name="Meyer T.E."/>
            <person name="Miller S."/>
            <person name="Lodha T."/>
            <person name="Gandham S."/>
            <person name="Chintalapati S."/>
            <person name="Chintalapati V.R."/>
        </authorList>
    </citation>
    <scope>NUCLEOTIDE SEQUENCE [LARGE SCALE GENOMIC DNA]</scope>
    <source>
        <strain evidence="17 18">JA139</strain>
    </source>
</reference>
<dbReference type="GO" id="GO:0006355">
    <property type="term" value="P:regulation of DNA-templated transcription"/>
    <property type="evidence" value="ECO:0007669"/>
    <property type="project" value="InterPro"/>
</dbReference>
<dbReference type="PROSITE" id="PS50112">
    <property type="entry name" value="PAS"/>
    <property type="match status" value="1"/>
</dbReference>
<keyword evidence="6 13" id="KW-0812">Transmembrane</keyword>
<dbReference type="NCBIfam" id="TIGR00229">
    <property type="entry name" value="sensory_box"/>
    <property type="match status" value="1"/>
</dbReference>
<sequence length="723" mass="79306">MIACLIPDLVSMGAVLAILLWAVLAAETDWLRRQMPFFGKLWFLIAHAALLLWLAAVILRLMVSDEHCLLFWERLAALPMVVLLTAWAFFLLDHSFLRRSTCAPWQLVLLIGGPVVVGLAMAADALEPRLVAAVDGASASWRLAVAGLEGMLSLVMGIYLFLLFSAGLLISVLGVARTPPRCRPFYLRLPAIAALPLVANAAHLLGGVTLAGHDPTPFVFALVLLAFTWTIFNDRLMDITTVANDLLFYNTVDPIIVFDIEGRLAGLNPEAQRLLHRSLPAIGGDLRHIAHVGEVVRNVLDGHGRRAAKPLTIGTRHFDLRVLPIEKPLDRTRSAMGWVLVMNDATERRFLSDQLLAERDFLSKLMDTSISGIMALDECGRIIYANREAEQIFGYPQAALCKLRYDDPLFQIEPVGHHGPGAPLRQLLAATAPERDRRFSLQRADGSRRVVSVNSAPISHPNRSARVVLAVADITEQVAAERDLRQAVERAEAASRIKSQFLANMSHEIRTPLNGVLGMAEVLDRAVTDAEHKRMVTTIRRSGEMLLTILNDVLDMSKIEAGKMELERVAFRPDELALRVDEMHRQMAEEKGLALEVYASVGADSPRTGDPLRIMQILQNLVSNAVKFTEAGEVVVTFSCPRGAPMVIEVRDTGIGMTEAQSERIFDEFEQADGSMTRRFGGTGLGMAIVRRLVESMGGGIAIDSAPGQGTTVRVTLPLPEAV</sequence>
<evidence type="ECO:0000256" key="5">
    <source>
        <dbReference type="ARBA" id="ARBA00022679"/>
    </source>
</evidence>
<evidence type="ECO:0000259" key="15">
    <source>
        <dbReference type="PROSITE" id="PS50112"/>
    </source>
</evidence>
<keyword evidence="11" id="KW-0902">Two-component regulatory system</keyword>
<dbReference type="PROSITE" id="PS50109">
    <property type="entry name" value="HIS_KIN"/>
    <property type="match status" value="1"/>
</dbReference>
<evidence type="ECO:0000256" key="10">
    <source>
        <dbReference type="ARBA" id="ARBA00022989"/>
    </source>
</evidence>
<name>A0A2T4JSV2_9RHOB</name>
<dbReference type="InterPro" id="IPR000700">
    <property type="entry name" value="PAS-assoc_C"/>
</dbReference>
<dbReference type="Proteomes" id="UP000241010">
    <property type="component" value="Unassembled WGS sequence"/>
</dbReference>
<dbReference type="EMBL" id="PZKG01000072">
    <property type="protein sequence ID" value="PTE20985.1"/>
    <property type="molecule type" value="Genomic_DNA"/>
</dbReference>
<dbReference type="SUPFAM" id="SSF47384">
    <property type="entry name" value="Homodimeric domain of signal transducing histidine kinase"/>
    <property type="match status" value="1"/>
</dbReference>
<dbReference type="InterPro" id="IPR003594">
    <property type="entry name" value="HATPase_dom"/>
</dbReference>
<dbReference type="Pfam" id="PF00512">
    <property type="entry name" value="HisKA"/>
    <property type="match status" value="1"/>
</dbReference>
<feature type="domain" description="PAC" evidence="16">
    <location>
        <begin position="435"/>
        <end position="486"/>
    </location>
</feature>
<dbReference type="InterPro" id="IPR036097">
    <property type="entry name" value="HisK_dim/P_sf"/>
</dbReference>
<dbReference type="GO" id="GO:0000155">
    <property type="term" value="F:phosphorelay sensor kinase activity"/>
    <property type="evidence" value="ECO:0007669"/>
    <property type="project" value="InterPro"/>
</dbReference>
<dbReference type="InterPro" id="IPR004358">
    <property type="entry name" value="Sig_transdc_His_kin-like_C"/>
</dbReference>
<dbReference type="InterPro" id="IPR035965">
    <property type="entry name" value="PAS-like_dom_sf"/>
</dbReference>
<dbReference type="Gene3D" id="1.10.287.130">
    <property type="match status" value="1"/>
</dbReference>
<evidence type="ECO:0000256" key="6">
    <source>
        <dbReference type="ARBA" id="ARBA00022692"/>
    </source>
</evidence>
<feature type="domain" description="Histidine kinase" evidence="14">
    <location>
        <begin position="504"/>
        <end position="721"/>
    </location>
</feature>
<keyword evidence="12 13" id="KW-0472">Membrane</keyword>
<dbReference type="GO" id="GO:0005524">
    <property type="term" value="F:ATP binding"/>
    <property type="evidence" value="ECO:0007669"/>
    <property type="project" value="UniProtKB-KW"/>
</dbReference>
<keyword evidence="4" id="KW-0597">Phosphoprotein</keyword>
<dbReference type="InterPro" id="IPR000014">
    <property type="entry name" value="PAS"/>
</dbReference>
<evidence type="ECO:0000313" key="17">
    <source>
        <dbReference type="EMBL" id="PTE20985.1"/>
    </source>
</evidence>
<evidence type="ECO:0000259" key="16">
    <source>
        <dbReference type="PROSITE" id="PS50113"/>
    </source>
</evidence>
<dbReference type="InterPro" id="IPR013767">
    <property type="entry name" value="PAS_fold"/>
</dbReference>
<keyword evidence="5" id="KW-0808">Transferase</keyword>
<evidence type="ECO:0000256" key="8">
    <source>
        <dbReference type="ARBA" id="ARBA00022777"/>
    </source>
</evidence>
<feature type="domain" description="PAS" evidence="15">
    <location>
        <begin position="358"/>
        <end position="400"/>
    </location>
</feature>
<feature type="transmembrane region" description="Helical" evidence="13">
    <location>
        <begin position="41"/>
        <end position="63"/>
    </location>
</feature>
<dbReference type="RefSeq" id="WP_107664646.1">
    <property type="nucleotide sequence ID" value="NZ_PZKG01000072.1"/>
</dbReference>
<evidence type="ECO:0000256" key="13">
    <source>
        <dbReference type="SAM" id="Phobius"/>
    </source>
</evidence>
<evidence type="ECO:0000313" key="18">
    <source>
        <dbReference type="Proteomes" id="UP000241010"/>
    </source>
</evidence>
<dbReference type="FunFam" id="3.30.565.10:FF:000010">
    <property type="entry name" value="Sensor histidine kinase RcsC"/>
    <property type="match status" value="1"/>
</dbReference>
<feature type="transmembrane region" description="Helical" evidence="13">
    <location>
        <begin position="154"/>
        <end position="173"/>
    </location>
</feature>
<dbReference type="Pfam" id="PF02518">
    <property type="entry name" value="HATPase_c"/>
    <property type="match status" value="1"/>
</dbReference>
<evidence type="ECO:0000259" key="14">
    <source>
        <dbReference type="PROSITE" id="PS50109"/>
    </source>
</evidence>
<dbReference type="SMART" id="SM00387">
    <property type="entry name" value="HATPase_c"/>
    <property type="match status" value="1"/>
</dbReference>
<comment type="caution">
    <text evidence="17">The sequence shown here is derived from an EMBL/GenBank/DDBJ whole genome shotgun (WGS) entry which is preliminary data.</text>
</comment>
<evidence type="ECO:0000256" key="4">
    <source>
        <dbReference type="ARBA" id="ARBA00022553"/>
    </source>
</evidence>
<keyword evidence="7" id="KW-0547">Nucleotide-binding</keyword>
<dbReference type="SUPFAM" id="SSF55785">
    <property type="entry name" value="PYP-like sensor domain (PAS domain)"/>
    <property type="match status" value="1"/>
</dbReference>
<evidence type="ECO:0000256" key="12">
    <source>
        <dbReference type="ARBA" id="ARBA00023136"/>
    </source>
</evidence>
<dbReference type="OrthoDB" id="9801651at2"/>